<name>A0A6J6C2A6_9ZZZZ</name>
<feature type="domain" description="D-isomer specific 2-hydroxyacid dehydrogenase NAD-binding" evidence="3">
    <location>
        <begin position="123"/>
        <end position="285"/>
    </location>
</feature>
<evidence type="ECO:0000313" key="4">
    <source>
        <dbReference type="EMBL" id="CAB4545304.1"/>
    </source>
</evidence>
<accession>A0A6J6C2A6</accession>
<dbReference type="Pfam" id="PF02826">
    <property type="entry name" value="2-Hacid_dh_C"/>
    <property type="match status" value="1"/>
</dbReference>
<dbReference type="InterPro" id="IPR006140">
    <property type="entry name" value="D-isomer_DH_NAD-bd"/>
</dbReference>
<keyword evidence="2" id="KW-0520">NAD</keyword>
<dbReference type="InterPro" id="IPR036291">
    <property type="entry name" value="NAD(P)-bd_dom_sf"/>
</dbReference>
<keyword evidence="1" id="KW-0560">Oxidoreductase</keyword>
<dbReference type="PANTHER" id="PTHR43333:SF1">
    <property type="entry name" value="D-ISOMER SPECIFIC 2-HYDROXYACID DEHYDROGENASE NAD-BINDING DOMAIN-CONTAINING PROTEIN"/>
    <property type="match status" value="1"/>
</dbReference>
<evidence type="ECO:0000256" key="2">
    <source>
        <dbReference type="ARBA" id="ARBA00023027"/>
    </source>
</evidence>
<dbReference type="AlphaFoldDB" id="A0A6J6C2A6"/>
<gene>
    <name evidence="4" type="ORF">UFOPK1503_00576</name>
</gene>
<dbReference type="InterPro" id="IPR029753">
    <property type="entry name" value="D-isomer_DH_CS"/>
</dbReference>
<organism evidence="4">
    <name type="scientific">freshwater metagenome</name>
    <dbReference type="NCBI Taxonomy" id="449393"/>
    <lineage>
        <taxon>unclassified sequences</taxon>
        <taxon>metagenomes</taxon>
        <taxon>ecological metagenomes</taxon>
    </lineage>
</organism>
<dbReference type="Gene3D" id="3.40.50.720">
    <property type="entry name" value="NAD(P)-binding Rossmann-like Domain"/>
    <property type="match status" value="2"/>
</dbReference>
<dbReference type="CDD" id="cd12159">
    <property type="entry name" value="2-Hacid_dh_2"/>
    <property type="match status" value="1"/>
</dbReference>
<evidence type="ECO:0000259" key="3">
    <source>
        <dbReference type="Pfam" id="PF02826"/>
    </source>
</evidence>
<dbReference type="GO" id="GO:0016491">
    <property type="term" value="F:oxidoreductase activity"/>
    <property type="evidence" value="ECO:0007669"/>
    <property type="project" value="UniProtKB-KW"/>
</dbReference>
<dbReference type="PANTHER" id="PTHR43333">
    <property type="entry name" value="2-HACID_DH_C DOMAIN-CONTAINING PROTEIN"/>
    <property type="match status" value="1"/>
</dbReference>
<proteinExistence type="predicted"/>
<reference evidence="4" key="1">
    <citation type="submission" date="2020-05" db="EMBL/GenBank/DDBJ databases">
        <authorList>
            <person name="Chiriac C."/>
            <person name="Salcher M."/>
            <person name="Ghai R."/>
            <person name="Kavagutti S V."/>
        </authorList>
    </citation>
    <scope>NUCLEOTIDE SEQUENCE</scope>
</reference>
<dbReference type="PROSITE" id="PS00671">
    <property type="entry name" value="D_2_HYDROXYACID_DH_3"/>
    <property type="match status" value="1"/>
</dbReference>
<evidence type="ECO:0000256" key="1">
    <source>
        <dbReference type="ARBA" id="ARBA00023002"/>
    </source>
</evidence>
<dbReference type="SUPFAM" id="SSF51735">
    <property type="entry name" value="NAD(P)-binding Rossmann-fold domains"/>
    <property type="match status" value="1"/>
</dbReference>
<dbReference type="SUPFAM" id="SSF52283">
    <property type="entry name" value="Formate/glycerate dehydrogenase catalytic domain-like"/>
    <property type="match status" value="1"/>
</dbReference>
<dbReference type="GO" id="GO:0051287">
    <property type="term" value="F:NAD binding"/>
    <property type="evidence" value="ECO:0007669"/>
    <property type="project" value="InterPro"/>
</dbReference>
<protein>
    <submittedName>
        <fullName evidence="4">Unannotated protein</fullName>
    </submittedName>
</protein>
<dbReference type="EMBL" id="CAEZST010000007">
    <property type="protein sequence ID" value="CAB4545304.1"/>
    <property type="molecule type" value="Genomic_DNA"/>
</dbReference>
<sequence>MLSVEFWTNRNGPELNNKIALEPKRFDQYATAIEESGGQLSQLAADVSALVWTDYARPDLLEIALAENPQLKWVQLPFAGVDAFSKIISNNPQVVFTSAKRSYSEPVAEHALMLSLALGRILPERVRAKSWGKKYADSLFDEDLLIIGGGGIAQKLVDLLEPFRSRITVIRKRTSEPFQNSPHSKVLGFDALNSEVSIPKFIVIACALTEETRNLFDKQMFSRMRSDAYLVNVARGEVVNQHDLVEALKQKTIAAAATDVTYPEPLPEGHPMWEVENLIITPHTADTMPIVTRLFAQRLRENVKAFVEQGNLIGIVSRELGY</sequence>